<keyword evidence="3" id="KW-1185">Reference proteome</keyword>
<dbReference type="InterPro" id="IPR011989">
    <property type="entry name" value="ARM-like"/>
</dbReference>
<proteinExistence type="predicted"/>
<gene>
    <name evidence="2" type="ORF">F4560_002627</name>
</gene>
<evidence type="ECO:0008006" key="4">
    <source>
        <dbReference type="Google" id="ProtNLM"/>
    </source>
</evidence>
<dbReference type="EMBL" id="JACHMO010000001">
    <property type="protein sequence ID" value="MBB5802859.1"/>
    <property type="molecule type" value="Genomic_DNA"/>
</dbReference>
<evidence type="ECO:0000313" key="3">
    <source>
        <dbReference type="Proteomes" id="UP000552097"/>
    </source>
</evidence>
<dbReference type="InterPro" id="IPR016024">
    <property type="entry name" value="ARM-type_fold"/>
</dbReference>
<dbReference type="SUPFAM" id="SSF48371">
    <property type="entry name" value="ARM repeat"/>
    <property type="match status" value="1"/>
</dbReference>
<protein>
    <recommendedName>
        <fullName evidence="4">HEAT repeat protein</fullName>
    </recommendedName>
</protein>
<name>A0A7W9M0E1_9PSEU</name>
<evidence type="ECO:0000313" key="2">
    <source>
        <dbReference type="EMBL" id="MBB5802859.1"/>
    </source>
</evidence>
<comment type="caution">
    <text evidence="2">The sequence shown here is derived from an EMBL/GenBank/DDBJ whole genome shotgun (WGS) entry which is preliminary data.</text>
</comment>
<accession>A0A7W9M0E1</accession>
<organism evidence="2 3">
    <name type="scientific">Saccharothrix ecbatanensis</name>
    <dbReference type="NCBI Taxonomy" id="1105145"/>
    <lineage>
        <taxon>Bacteria</taxon>
        <taxon>Bacillati</taxon>
        <taxon>Actinomycetota</taxon>
        <taxon>Actinomycetes</taxon>
        <taxon>Pseudonocardiales</taxon>
        <taxon>Pseudonocardiaceae</taxon>
        <taxon>Saccharothrix</taxon>
    </lineage>
</organism>
<evidence type="ECO:0000256" key="1">
    <source>
        <dbReference type="SAM" id="MobiDB-lite"/>
    </source>
</evidence>
<dbReference type="Gene3D" id="1.25.10.10">
    <property type="entry name" value="Leucine-rich Repeat Variant"/>
    <property type="match status" value="1"/>
</dbReference>
<feature type="region of interest" description="Disordered" evidence="1">
    <location>
        <begin position="1"/>
        <end position="30"/>
    </location>
</feature>
<dbReference type="RefSeq" id="WP_184919828.1">
    <property type="nucleotide sequence ID" value="NZ_JACHMO010000001.1"/>
</dbReference>
<reference evidence="2 3" key="1">
    <citation type="submission" date="2020-08" db="EMBL/GenBank/DDBJ databases">
        <title>Sequencing the genomes of 1000 actinobacteria strains.</title>
        <authorList>
            <person name="Klenk H.-P."/>
        </authorList>
    </citation>
    <scope>NUCLEOTIDE SEQUENCE [LARGE SCALE GENOMIC DNA]</scope>
    <source>
        <strain evidence="2 3">DSM 45486</strain>
    </source>
</reference>
<dbReference type="Proteomes" id="UP000552097">
    <property type="component" value="Unassembled WGS sequence"/>
</dbReference>
<sequence>MRDRPDGGGPVEPDGPPTHDSDPNGTGGEIRSLIATLSGRRNSDRHSLPRLVAGLADADDESRKMALAVLAAYGERASQYADVIADSVHAVARSDDTAADTFAWTMAAMRDDRCLPVLRRRVLTGHFTYRTARVYFPRAFEGFDPPTLGEVLTPLDAHSGELLEPLLRLVTAPTTSDRAKEQVLSALGEWGASASPGALEVASLLGSSPGVDAAAADVLAAVGPGVSDPVVDRIDAYLAGDAPARLEVAYARWRITGEPEPALGALGAAVEAGRGYYLGHLARMGAVAHRHIPAVRRFLAQRLNTRVEAVHALWMLGDDVPEAPAIMTEAVRPLAQGFSAPYVTPALRYTAEMGTLSGEAADILATAVASPRRLDGLHGGWRLIAEDHQVQSLARSALTRAR</sequence>
<dbReference type="AlphaFoldDB" id="A0A7W9M0E1"/>